<reference evidence="6" key="1">
    <citation type="journal article" date="2014" name="Front. Microbiol.">
        <title>High frequency of phylogenetically diverse reductive dehalogenase-homologous genes in deep subseafloor sedimentary metagenomes.</title>
        <authorList>
            <person name="Kawai M."/>
            <person name="Futagami T."/>
            <person name="Toyoda A."/>
            <person name="Takaki Y."/>
            <person name="Nishi S."/>
            <person name="Hori S."/>
            <person name="Arai W."/>
            <person name="Tsubouchi T."/>
            <person name="Morono Y."/>
            <person name="Uchiyama I."/>
            <person name="Ito T."/>
            <person name="Fujiyama A."/>
            <person name="Inagaki F."/>
            <person name="Takami H."/>
        </authorList>
    </citation>
    <scope>NUCLEOTIDE SEQUENCE</scope>
    <source>
        <strain evidence="6">Expedition CK06-06</strain>
    </source>
</reference>
<accession>X0T005</accession>
<evidence type="ECO:0000256" key="3">
    <source>
        <dbReference type="ARBA" id="ARBA00022777"/>
    </source>
</evidence>
<sequence>MGGITVGQPNQRTRIGAIDVGTTGVRFVLYDGDANPVASAYRELPLATPKPGWVEQDPEILLAATLTVLNEVLGEDKEHVASLAGIGLTNQRETVVVWDRETGRPLHPAIVWQDRRTAKRCSELRQRDRANMIYDRTGLSLDPYFSATKIEWLLEHVPELRERAADGTGCFGTVNSWLLWHLTGEHLTDDTNASRTMLFNIDCRDWDDEILALFGVPKAALPRVCPSLSVFGR</sequence>
<dbReference type="InterPro" id="IPR018483">
    <property type="entry name" value="Carb_kinase_FGGY_CS"/>
</dbReference>
<comment type="similarity">
    <text evidence="1">Belongs to the FGGY kinase family.</text>
</comment>
<gene>
    <name evidence="6" type="ORF">S01H1_26886</name>
</gene>
<evidence type="ECO:0000256" key="2">
    <source>
        <dbReference type="ARBA" id="ARBA00022679"/>
    </source>
</evidence>
<dbReference type="InterPro" id="IPR043129">
    <property type="entry name" value="ATPase_NBD"/>
</dbReference>
<evidence type="ECO:0000256" key="1">
    <source>
        <dbReference type="ARBA" id="ARBA00009156"/>
    </source>
</evidence>
<proteinExistence type="inferred from homology"/>
<dbReference type="GO" id="GO:0004370">
    <property type="term" value="F:glycerol kinase activity"/>
    <property type="evidence" value="ECO:0007669"/>
    <property type="project" value="TreeGrafter"/>
</dbReference>
<name>X0T005_9ZZZZ</name>
<dbReference type="SUPFAM" id="SSF53067">
    <property type="entry name" value="Actin-like ATPase domain"/>
    <property type="match status" value="1"/>
</dbReference>
<dbReference type="GO" id="GO:0019563">
    <property type="term" value="P:glycerol catabolic process"/>
    <property type="evidence" value="ECO:0007669"/>
    <property type="project" value="TreeGrafter"/>
</dbReference>
<dbReference type="PANTHER" id="PTHR10196:SF69">
    <property type="entry name" value="GLYCEROL KINASE"/>
    <property type="match status" value="1"/>
</dbReference>
<keyword evidence="3" id="KW-0418">Kinase</keyword>
<dbReference type="Gene3D" id="3.30.420.40">
    <property type="match status" value="1"/>
</dbReference>
<dbReference type="InterPro" id="IPR018484">
    <property type="entry name" value="FGGY_N"/>
</dbReference>
<organism evidence="6">
    <name type="scientific">marine sediment metagenome</name>
    <dbReference type="NCBI Taxonomy" id="412755"/>
    <lineage>
        <taxon>unclassified sequences</taxon>
        <taxon>metagenomes</taxon>
        <taxon>ecological metagenomes</taxon>
    </lineage>
</organism>
<dbReference type="EMBL" id="BARS01016327">
    <property type="protein sequence ID" value="GAF86534.1"/>
    <property type="molecule type" value="Genomic_DNA"/>
</dbReference>
<protein>
    <recommendedName>
        <fullName evidence="4">ATP:glycerol 3-phosphotransferase</fullName>
    </recommendedName>
</protein>
<dbReference type="Pfam" id="PF00370">
    <property type="entry name" value="FGGY_N"/>
    <property type="match status" value="1"/>
</dbReference>
<dbReference type="AlphaFoldDB" id="X0T005"/>
<dbReference type="PROSITE" id="PS00933">
    <property type="entry name" value="FGGY_KINASES_1"/>
    <property type="match status" value="1"/>
</dbReference>
<dbReference type="GO" id="GO:0005829">
    <property type="term" value="C:cytosol"/>
    <property type="evidence" value="ECO:0007669"/>
    <property type="project" value="TreeGrafter"/>
</dbReference>
<feature type="non-terminal residue" evidence="6">
    <location>
        <position position="233"/>
    </location>
</feature>
<comment type="caution">
    <text evidence="6">The sequence shown here is derived from an EMBL/GenBank/DDBJ whole genome shotgun (WGS) entry which is preliminary data.</text>
</comment>
<feature type="domain" description="Carbohydrate kinase FGGY N-terminal" evidence="5">
    <location>
        <begin position="16"/>
        <end position="232"/>
    </location>
</feature>
<evidence type="ECO:0000313" key="6">
    <source>
        <dbReference type="EMBL" id="GAF86534.1"/>
    </source>
</evidence>
<dbReference type="PANTHER" id="PTHR10196">
    <property type="entry name" value="SUGAR KINASE"/>
    <property type="match status" value="1"/>
</dbReference>
<evidence type="ECO:0000259" key="5">
    <source>
        <dbReference type="Pfam" id="PF00370"/>
    </source>
</evidence>
<evidence type="ECO:0000256" key="4">
    <source>
        <dbReference type="ARBA" id="ARBA00043149"/>
    </source>
</evidence>
<keyword evidence="2" id="KW-0808">Transferase</keyword>